<sequence>MMKLSSPKFGQVLQFLQICNSVVCTWPHDSDVSKLIFVLRKMYYSFTILNTCITKMTLIYAIYKYWHDITTIMKILAELTCTTELLINVFICKLKRVHIQHTLMEIKNFLRTSNDHERIILQKYIDRYAFFTTFVILCYFIAIITFCCTPIFTAKKFPTDGLYPFPTESPLVIFIIYAMQVYAVVQCGFCVSVDFMFAVFFLYSAARLEMLCLEIQTARNEEHIDTCIKKHQEIIKFVDGVKYIVYYSLLITNFMMAIGAICGTFPIIHKQMGTIEFIFLVIGGCQRLYITAWPTDDLMENGKQIATGIYNISWIGSSQSIIKKICFIMHRSQKSIVINMGYLLPTLSLKYCAKYLITLLSYFMTMRAIIYDTD</sequence>
<dbReference type="PANTHER" id="PTHR21137">
    <property type="entry name" value="ODORANT RECEPTOR"/>
    <property type="match status" value="1"/>
</dbReference>
<dbReference type="GO" id="GO:0007165">
    <property type="term" value="P:signal transduction"/>
    <property type="evidence" value="ECO:0007669"/>
    <property type="project" value="UniProtKB-KW"/>
</dbReference>
<evidence type="ECO:0000256" key="6">
    <source>
        <dbReference type="ARBA" id="ARBA00022989"/>
    </source>
</evidence>
<keyword evidence="12" id="KW-1185">Reference proteome</keyword>
<dbReference type="EMBL" id="JADYXP020000002">
    <property type="protein sequence ID" value="KAL0131482.1"/>
    <property type="molecule type" value="Genomic_DNA"/>
</dbReference>
<dbReference type="Proteomes" id="UP001430953">
    <property type="component" value="Unassembled WGS sequence"/>
</dbReference>
<comment type="similarity">
    <text evidence="10">Belongs to the insect chemoreceptor superfamily. Heteromeric odorant receptor channel (TC 1.A.69) family.</text>
</comment>
<feature type="transmembrane region" description="Helical" evidence="10">
    <location>
        <begin position="172"/>
        <end position="203"/>
    </location>
</feature>
<comment type="caution">
    <text evidence="11">The sequence shown here is derived from an EMBL/GenBank/DDBJ whole genome shotgun (WGS) entry which is preliminary data.</text>
</comment>
<keyword evidence="9 10" id="KW-0807">Transducer</keyword>
<keyword evidence="3 10" id="KW-0716">Sensory transduction</keyword>
<evidence type="ECO:0000313" key="11">
    <source>
        <dbReference type="EMBL" id="KAL0131482.1"/>
    </source>
</evidence>
<keyword evidence="7 10" id="KW-0472">Membrane</keyword>
<dbReference type="PANTHER" id="PTHR21137:SF35">
    <property type="entry name" value="ODORANT RECEPTOR 19A-RELATED"/>
    <property type="match status" value="1"/>
</dbReference>
<feature type="transmembrane region" description="Helical" evidence="10">
    <location>
        <begin position="244"/>
        <end position="268"/>
    </location>
</feature>
<keyword evidence="2" id="KW-1003">Cell membrane</keyword>
<protein>
    <recommendedName>
        <fullName evidence="10">Odorant receptor</fullName>
    </recommendedName>
</protein>
<dbReference type="AlphaFoldDB" id="A0AAW2GW07"/>
<evidence type="ECO:0000256" key="4">
    <source>
        <dbReference type="ARBA" id="ARBA00022692"/>
    </source>
</evidence>
<evidence type="ECO:0000256" key="8">
    <source>
        <dbReference type="ARBA" id="ARBA00023170"/>
    </source>
</evidence>
<evidence type="ECO:0000256" key="5">
    <source>
        <dbReference type="ARBA" id="ARBA00022725"/>
    </source>
</evidence>
<evidence type="ECO:0000256" key="7">
    <source>
        <dbReference type="ARBA" id="ARBA00023136"/>
    </source>
</evidence>
<dbReference type="Pfam" id="PF02949">
    <property type="entry name" value="7tm_6"/>
    <property type="match status" value="1"/>
</dbReference>
<keyword evidence="4 10" id="KW-0812">Transmembrane</keyword>
<dbReference type="GO" id="GO:0005886">
    <property type="term" value="C:plasma membrane"/>
    <property type="evidence" value="ECO:0007669"/>
    <property type="project" value="UniProtKB-SubCell"/>
</dbReference>
<name>A0AAW2GW07_9HYME</name>
<gene>
    <name evidence="11" type="ORF">PUN28_002781</name>
</gene>
<evidence type="ECO:0000256" key="1">
    <source>
        <dbReference type="ARBA" id="ARBA00004651"/>
    </source>
</evidence>
<dbReference type="InterPro" id="IPR004117">
    <property type="entry name" value="7tm6_olfct_rcpt"/>
</dbReference>
<dbReference type="GO" id="GO:0005549">
    <property type="term" value="F:odorant binding"/>
    <property type="evidence" value="ECO:0007669"/>
    <property type="project" value="InterPro"/>
</dbReference>
<keyword evidence="5 10" id="KW-0552">Olfaction</keyword>
<evidence type="ECO:0000256" key="3">
    <source>
        <dbReference type="ARBA" id="ARBA00022606"/>
    </source>
</evidence>
<keyword evidence="6 10" id="KW-1133">Transmembrane helix</keyword>
<evidence type="ECO:0000256" key="9">
    <source>
        <dbReference type="ARBA" id="ARBA00023224"/>
    </source>
</evidence>
<evidence type="ECO:0000313" key="12">
    <source>
        <dbReference type="Proteomes" id="UP001430953"/>
    </source>
</evidence>
<evidence type="ECO:0000256" key="10">
    <source>
        <dbReference type="RuleBase" id="RU351113"/>
    </source>
</evidence>
<feature type="transmembrane region" description="Helical" evidence="10">
    <location>
        <begin position="128"/>
        <end position="152"/>
    </location>
</feature>
<accession>A0AAW2GW07</accession>
<comment type="subcellular location">
    <subcellularLocation>
        <location evidence="1 10">Cell membrane</location>
        <topology evidence="1 10">Multi-pass membrane protein</topology>
    </subcellularLocation>
</comment>
<proteinExistence type="inferred from homology"/>
<dbReference type="GO" id="GO:0004984">
    <property type="term" value="F:olfactory receptor activity"/>
    <property type="evidence" value="ECO:0007669"/>
    <property type="project" value="InterPro"/>
</dbReference>
<comment type="caution">
    <text evidence="10">Lacks conserved residue(s) required for the propagation of feature annotation.</text>
</comment>
<feature type="transmembrane region" description="Helical" evidence="10">
    <location>
        <begin position="45"/>
        <end position="66"/>
    </location>
</feature>
<organism evidence="11 12">
    <name type="scientific">Cardiocondyla obscurior</name>
    <dbReference type="NCBI Taxonomy" id="286306"/>
    <lineage>
        <taxon>Eukaryota</taxon>
        <taxon>Metazoa</taxon>
        <taxon>Ecdysozoa</taxon>
        <taxon>Arthropoda</taxon>
        <taxon>Hexapoda</taxon>
        <taxon>Insecta</taxon>
        <taxon>Pterygota</taxon>
        <taxon>Neoptera</taxon>
        <taxon>Endopterygota</taxon>
        <taxon>Hymenoptera</taxon>
        <taxon>Apocrita</taxon>
        <taxon>Aculeata</taxon>
        <taxon>Formicoidea</taxon>
        <taxon>Formicidae</taxon>
        <taxon>Myrmicinae</taxon>
        <taxon>Cardiocondyla</taxon>
    </lineage>
</organism>
<evidence type="ECO:0000256" key="2">
    <source>
        <dbReference type="ARBA" id="ARBA00022475"/>
    </source>
</evidence>
<keyword evidence="8 10" id="KW-0675">Receptor</keyword>
<reference evidence="11 12" key="1">
    <citation type="submission" date="2023-03" db="EMBL/GenBank/DDBJ databases">
        <title>High recombination rates correlate with genetic variation in Cardiocondyla obscurior ants.</title>
        <authorList>
            <person name="Errbii M."/>
        </authorList>
    </citation>
    <scope>NUCLEOTIDE SEQUENCE [LARGE SCALE GENOMIC DNA]</scope>
    <source>
        <strain evidence="11">Alpha-2009</strain>
        <tissue evidence="11">Whole body</tissue>
    </source>
</reference>